<feature type="transmembrane region" description="Helical" evidence="6">
    <location>
        <begin position="156"/>
        <end position="178"/>
    </location>
</feature>
<keyword evidence="4 6" id="KW-1133">Transmembrane helix</keyword>
<evidence type="ECO:0000313" key="7">
    <source>
        <dbReference type="EMBL" id="MCL1126594.1"/>
    </source>
</evidence>
<evidence type="ECO:0000256" key="6">
    <source>
        <dbReference type="SAM" id="Phobius"/>
    </source>
</evidence>
<evidence type="ECO:0000256" key="4">
    <source>
        <dbReference type="ARBA" id="ARBA00022989"/>
    </source>
</evidence>
<dbReference type="Pfam" id="PF01810">
    <property type="entry name" value="LysE"/>
    <property type="match status" value="1"/>
</dbReference>
<evidence type="ECO:0000313" key="8">
    <source>
        <dbReference type="Proteomes" id="UP001203423"/>
    </source>
</evidence>
<keyword evidence="5 6" id="KW-0472">Membrane</keyword>
<accession>A0ABT0LG93</accession>
<feature type="transmembrane region" description="Helical" evidence="6">
    <location>
        <begin position="73"/>
        <end position="94"/>
    </location>
</feature>
<gene>
    <name evidence="7" type="ORF">L2764_19400</name>
</gene>
<evidence type="ECO:0000256" key="3">
    <source>
        <dbReference type="ARBA" id="ARBA00022692"/>
    </source>
</evidence>
<keyword evidence="2" id="KW-1003">Cell membrane</keyword>
<protein>
    <submittedName>
        <fullName evidence="7">LysE family transporter</fullName>
    </submittedName>
</protein>
<keyword evidence="8" id="KW-1185">Reference proteome</keyword>
<dbReference type="RefSeq" id="WP_248942010.1">
    <property type="nucleotide sequence ID" value="NZ_JAKIKS010000096.1"/>
</dbReference>
<evidence type="ECO:0000256" key="5">
    <source>
        <dbReference type="ARBA" id="ARBA00023136"/>
    </source>
</evidence>
<dbReference type="Proteomes" id="UP001203423">
    <property type="component" value="Unassembled WGS sequence"/>
</dbReference>
<reference evidence="7 8" key="1">
    <citation type="submission" date="2022-01" db="EMBL/GenBank/DDBJ databases">
        <title>Whole genome-based taxonomy of the Shewanellaceae.</title>
        <authorList>
            <person name="Martin-Rodriguez A.J."/>
        </authorList>
    </citation>
    <scope>NUCLEOTIDE SEQUENCE [LARGE SCALE GENOMIC DNA]</scope>
    <source>
        <strain evidence="7 8">DSM 17177</strain>
    </source>
</reference>
<dbReference type="PANTHER" id="PTHR30086:SF21">
    <property type="entry name" value="TRANSPORT PROTEIN"/>
    <property type="match status" value="1"/>
</dbReference>
<proteinExistence type="predicted"/>
<comment type="caution">
    <text evidence="7">The sequence shown here is derived from an EMBL/GenBank/DDBJ whole genome shotgun (WGS) entry which is preliminary data.</text>
</comment>
<feature type="transmembrane region" description="Helical" evidence="6">
    <location>
        <begin position="190"/>
        <end position="210"/>
    </location>
</feature>
<feature type="transmembrane region" description="Helical" evidence="6">
    <location>
        <begin position="118"/>
        <end position="144"/>
    </location>
</feature>
<dbReference type="PANTHER" id="PTHR30086">
    <property type="entry name" value="ARGININE EXPORTER PROTEIN ARGO"/>
    <property type="match status" value="1"/>
</dbReference>
<comment type="subcellular location">
    <subcellularLocation>
        <location evidence="1">Cell membrane</location>
        <topology evidence="1">Multi-pass membrane protein</topology>
    </subcellularLocation>
</comment>
<dbReference type="InterPro" id="IPR001123">
    <property type="entry name" value="LeuE-type"/>
</dbReference>
<dbReference type="EMBL" id="JAKIKS010000096">
    <property type="protein sequence ID" value="MCL1126594.1"/>
    <property type="molecule type" value="Genomic_DNA"/>
</dbReference>
<name>A0ABT0LG93_9GAMM</name>
<evidence type="ECO:0000256" key="2">
    <source>
        <dbReference type="ARBA" id="ARBA00022475"/>
    </source>
</evidence>
<dbReference type="PIRSF" id="PIRSF006324">
    <property type="entry name" value="LeuE"/>
    <property type="match status" value="1"/>
</dbReference>
<evidence type="ECO:0000256" key="1">
    <source>
        <dbReference type="ARBA" id="ARBA00004651"/>
    </source>
</evidence>
<sequence>MLDIYASEFIALAIIHILAVIIPGPDFTITVRQSIVYGRTTGLMTSLGIGAGISVHVVYTVLGVGLIIAQSDIAFSIAKIIGAIYLSYLGVNLLRSKKNVENLKFDSTKNMPVNNKKAFLIGFMTNALNPKATLFFLAIFTTVVSQNTPLAIQSLYGVWMCVVNALWFMLVSLLFSYQRVRELFLNLGHWFERIMGTLLLGFAVKLIFTIN</sequence>
<feature type="transmembrane region" description="Helical" evidence="6">
    <location>
        <begin position="6"/>
        <end position="22"/>
    </location>
</feature>
<organism evidence="7 8">
    <name type="scientific">Shewanella surugensis</name>
    <dbReference type="NCBI Taxonomy" id="212020"/>
    <lineage>
        <taxon>Bacteria</taxon>
        <taxon>Pseudomonadati</taxon>
        <taxon>Pseudomonadota</taxon>
        <taxon>Gammaproteobacteria</taxon>
        <taxon>Alteromonadales</taxon>
        <taxon>Shewanellaceae</taxon>
        <taxon>Shewanella</taxon>
    </lineage>
</organism>
<keyword evidence="3 6" id="KW-0812">Transmembrane</keyword>
<feature type="transmembrane region" description="Helical" evidence="6">
    <location>
        <begin position="43"/>
        <end position="67"/>
    </location>
</feature>